<feature type="binding site" evidence="2">
    <location>
        <begin position="214"/>
        <end position="217"/>
    </location>
    <ligand>
        <name>substrate</name>
    </ligand>
</feature>
<evidence type="ECO:0000256" key="1">
    <source>
        <dbReference type="PIRSR" id="PIRSR600246-1"/>
    </source>
</evidence>
<dbReference type="Gene3D" id="3.60.20.30">
    <property type="entry name" value="(Glycosyl)asparaginase"/>
    <property type="match status" value="1"/>
</dbReference>
<protein>
    <submittedName>
        <fullName evidence="4">Asparaginase</fullName>
    </submittedName>
</protein>
<dbReference type="AlphaFoldDB" id="A0AAU9DA39"/>
<evidence type="ECO:0000256" key="2">
    <source>
        <dbReference type="PIRSR" id="PIRSR600246-2"/>
    </source>
</evidence>
<dbReference type="EMBL" id="AP025320">
    <property type="protein sequence ID" value="BDD12773.1"/>
    <property type="molecule type" value="Genomic_DNA"/>
</dbReference>
<name>A0AAU9DA39_9BACT</name>
<dbReference type="InterPro" id="IPR029055">
    <property type="entry name" value="Ntn_hydrolases_N"/>
</dbReference>
<evidence type="ECO:0000256" key="3">
    <source>
        <dbReference type="PIRSR" id="PIRSR600246-3"/>
    </source>
</evidence>
<feature type="binding site" evidence="2">
    <location>
        <begin position="237"/>
        <end position="240"/>
    </location>
    <ligand>
        <name>substrate</name>
    </ligand>
</feature>
<dbReference type="CDD" id="cd04513">
    <property type="entry name" value="Glycosylasparaginase"/>
    <property type="match status" value="1"/>
</dbReference>
<dbReference type="SUPFAM" id="SSF56235">
    <property type="entry name" value="N-terminal nucleophile aminohydrolases (Ntn hydrolases)"/>
    <property type="match status" value="1"/>
</dbReference>
<dbReference type="PROSITE" id="PS51318">
    <property type="entry name" value="TAT"/>
    <property type="match status" value="1"/>
</dbReference>
<dbReference type="PANTHER" id="PTHR10188:SF6">
    <property type="entry name" value="N(4)-(BETA-N-ACETYLGLUCOSAMINYL)-L-ASPARAGINASE"/>
    <property type="match status" value="1"/>
</dbReference>
<keyword evidence="4" id="KW-0614">Plasmid</keyword>
<organism evidence="4 5">
    <name type="scientific">Fulvitalea axinellae</name>
    <dbReference type="NCBI Taxonomy" id="1182444"/>
    <lineage>
        <taxon>Bacteria</taxon>
        <taxon>Pseudomonadati</taxon>
        <taxon>Bacteroidota</taxon>
        <taxon>Cytophagia</taxon>
        <taxon>Cytophagales</taxon>
        <taxon>Persicobacteraceae</taxon>
        <taxon>Fulvitalea</taxon>
    </lineage>
</organism>
<dbReference type="GO" id="GO:0005737">
    <property type="term" value="C:cytoplasm"/>
    <property type="evidence" value="ECO:0007669"/>
    <property type="project" value="TreeGrafter"/>
</dbReference>
<gene>
    <name evidence="4" type="primary">aspG</name>
    <name evidence="4" type="ORF">FUAX_52050</name>
</gene>
<evidence type="ECO:0000313" key="5">
    <source>
        <dbReference type="Proteomes" id="UP001348817"/>
    </source>
</evidence>
<dbReference type="InterPro" id="IPR000246">
    <property type="entry name" value="Peptidase_T2"/>
</dbReference>
<feature type="active site" description="Nucleophile" evidence="1">
    <location>
        <position position="186"/>
    </location>
</feature>
<feature type="site" description="Cleavage; by autolysis" evidence="3">
    <location>
        <begin position="185"/>
        <end position="186"/>
    </location>
</feature>
<proteinExistence type="predicted"/>
<dbReference type="GO" id="GO:0016811">
    <property type="term" value="F:hydrolase activity, acting on carbon-nitrogen (but not peptide) bonds, in linear amides"/>
    <property type="evidence" value="ECO:0007669"/>
    <property type="project" value="UniProtKB-ARBA"/>
</dbReference>
<reference evidence="4 5" key="1">
    <citation type="submission" date="2021-12" db="EMBL/GenBank/DDBJ databases">
        <title>Genome sequencing of bacteria with rrn-lacking chromosome and rrn-plasmid.</title>
        <authorList>
            <person name="Anda M."/>
            <person name="Iwasaki W."/>
        </authorList>
    </citation>
    <scope>NUCLEOTIDE SEQUENCE [LARGE SCALE GENOMIC DNA]</scope>
    <source>
        <strain evidence="4 5">DSM 100852</strain>
        <plasmid evidence="4 5">pFA6</plasmid>
    </source>
</reference>
<geneLocation type="plasmid" evidence="4 5">
    <name>pFA6</name>
</geneLocation>
<evidence type="ECO:0000313" key="4">
    <source>
        <dbReference type="EMBL" id="BDD12773.1"/>
    </source>
</evidence>
<dbReference type="InterPro" id="IPR006311">
    <property type="entry name" value="TAT_signal"/>
</dbReference>
<dbReference type="PANTHER" id="PTHR10188">
    <property type="entry name" value="L-ASPARAGINASE"/>
    <property type="match status" value="1"/>
</dbReference>
<dbReference type="FunFam" id="3.60.20.30:FF:000005">
    <property type="entry name" value="N(4)-(Beta-N-acetylglucosaminyl)-L-asparaginase"/>
    <property type="match status" value="1"/>
</dbReference>
<keyword evidence="5" id="KW-1185">Reference proteome</keyword>
<dbReference type="Pfam" id="PF01112">
    <property type="entry name" value="Asparaginase_2"/>
    <property type="match status" value="1"/>
</dbReference>
<dbReference type="Proteomes" id="UP001348817">
    <property type="component" value="Plasmid pFA6"/>
</dbReference>
<dbReference type="KEGG" id="fax:FUAX_52050"/>
<accession>A0AAU9DA39</accession>
<sequence>MSSRRKFLKTTVLGSVLAGTFSGVANGAVRRKKGKGQKPVVISTWRNGIQANEEAWKTLISGGRALDAVERGVMVVEADPKDRSVGYGGRPDRDGNVTLDACIMDEHSNCGSVACLQNIMHPISVARKVMEETPHVMLVGEGAYKFARSQGFKKENLLTPESEKQWKDWLKKSNYKPVINIENHDTIGMLALDANGNISGSCTTSGAAWKLPGRVGDSPLIGAGLFVDNEVGGAVATGLGEAVIRTAATTITVEMMRQGHSPAQAAKLAIERIMRVHKNHPDMPNLQVGILALNKDGEYGGHSVRSGFNFSVCNSDGNRLEDAKFRLKWN</sequence>
<dbReference type="RefSeq" id="WP_338395917.1">
    <property type="nucleotide sequence ID" value="NZ_AP025320.1"/>
</dbReference>